<evidence type="ECO:0000313" key="3">
    <source>
        <dbReference type="EMBL" id="KAK7519986.1"/>
    </source>
</evidence>
<organism evidence="3 4">
    <name type="scientific">Phyllosticta citriasiana</name>
    <dbReference type="NCBI Taxonomy" id="595635"/>
    <lineage>
        <taxon>Eukaryota</taxon>
        <taxon>Fungi</taxon>
        <taxon>Dikarya</taxon>
        <taxon>Ascomycota</taxon>
        <taxon>Pezizomycotina</taxon>
        <taxon>Dothideomycetes</taxon>
        <taxon>Dothideomycetes incertae sedis</taxon>
        <taxon>Botryosphaeriales</taxon>
        <taxon>Phyllostictaceae</taxon>
        <taxon>Phyllosticta</taxon>
    </lineage>
</organism>
<feature type="compositionally biased region" description="Low complexity" evidence="1">
    <location>
        <begin position="103"/>
        <end position="119"/>
    </location>
</feature>
<dbReference type="EMBL" id="JBBPHU010000003">
    <property type="protein sequence ID" value="KAK7519986.1"/>
    <property type="molecule type" value="Genomic_DNA"/>
</dbReference>
<evidence type="ECO:0000313" key="4">
    <source>
        <dbReference type="Proteomes" id="UP001363622"/>
    </source>
</evidence>
<feature type="region of interest" description="Disordered" evidence="1">
    <location>
        <begin position="103"/>
        <end position="136"/>
    </location>
</feature>
<dbReference type="Proteomes" id="UP001363622">
    <property type="component" value="Unassembled WGS sequence"/>
</dbReference>
<keyword evidence="2" id="KW-0732">Signal</keyword>
<sequence>MSPLKSYIFLFLLLIGGGLSQLVYSDWTANSTSRLPMAEDNAISDWTKSYWRFGASSRLPLTTVYTDWTATSTSVLPTVVSNSTSDWTKSYYRSRFSTHRPSSTVVSTVTKATTKPTQTEMHPESESGKLEPPAGVVFDSKKTTKKAKVRFCNNNNNNSKRKNKCKERKAKVGECQKFPIPKSLTAISFPGDWKCTFYANKNCDAHKGRSLFLETPNPNVEGKINDDEKLQSFRCEPRYNHNDNAAPRASAFMCHLPHWWNGCQHVQAFEGECRDLEKDWRYKFDSFTPDDGVRCTLYEHPRCNVEAPGLVLDLDSPVNHLGVASRRTASLQCFRLEGAQMDRPHVEILEPEINEMVRTGTISAGVKPIQTLSARG</sequence>
<evidence type="ECO:0000256" key="2">
    <source>
        <dbReference type="SAM" id="SignalP"/>
    </source>
</evidence>
<accession>A0ABR1KR15</accession>
<feature type="signal peptide" evidence="2">
    <location>
        <begin position="1"/>
        <end position="20"/>
    </location>
</feature>
<name>A0ABR1KR15_9PEZI</name>
<proteinExistence type="predicted"/>
<reference evidence="3 4" key="1">
    <citation type="submission" date="2024-04" db="EMBL/GenBank/DDBJ databases">
        <title>Phyllosticta paracitricarpa is synonymous to the EU quarantine fungus P. citricarpa based on phylogenomic analyses.</title>
        <authorList>
            <consortium name="Lawrence Berkeley National Laboratory"/>
            <person name="Van Ingen-Buijs V.A."/>
            <person name="Van Westerhoven A.C."/>
            <person name="Haridas S."/>
            <person name="Skiadas P."/>
            <person name="Martin F."/>
            <person name="Groenewald J.Z."/>
            <person name="Crous P.W."/>
            <person name="Seidl M.F."/>
        </authorList>
    </citation>
    <scope>NUCLEOTIDE SEQUENCE [LARGE SCALE GENOMIC DNA]</scope>
    <source>
        <strain evidence="3 4">CBS 123371</strain>
    </source>
</reference>
<feature type="chain" id="PRO_5046146155" evidence="2">
    <location>
        <begin position="21"/>
        <end position="376"/>
    </location>
</feature>
<protein>
    <submittedName>
        <fullName evidence="3">Uncharacterized protein</fullName>
    </submittedName>
</protein>
<comment type="caution">
    <text evidence="3">The sequence shown here is derived from an EMBL/GenBank/DDBJ whole genome shotgun (WGS) entry which is preliminary data.</text>
</comment>
<gene>
    <name evidence="3" type="ORF">IWZ03DRAFT_371830</name>
</gene>
<evidence type="ECO:0000256" key="1">
    <source>
        <dbReference type="SAM" id="MobiDB-lite"/>
    </source>
</evidence>
<keyword evidence="4" id="KW-1185">Reference proteome</keyword>